<dbReference type="SMART" id="SM00343">
    <property type="entry name" value="ZnF_C2HC"/>
    <property type="match status" value="1"/>
</dbReference>
<dbReference type="PROSITE" id="PS50878">
    <property type="entry name" value="RT_POL"/>
    <property type="match status" value="1"/>
</dbReference>
<dbReference type="Proteomes" id="UP000237438">
    <property type="component" value="Unassembled WGS sequence"/>
</dbReference>
<evidence type="ECO:0000313" key="5">
    <source>
        <dbReference type="EMBL" id="POS83395.1"/>
    </source>
</evidence>
<dbReference type="InterPro" id="IPR043502">
    <property type="entry name" value="DNA/RNA_pol_sf"/>
</dbReference>
<dbReference type="OrthoDB" id="3561867at2759"/>
<evidence type="ECO:0000313" key="6">
    <source>
        <dbReference type="Proteomes" id="UP000237438"/>
    </source>
</evidence>
<dbReference type="PANTHER" id="PTHR24559">
    <property type="entry name" value="TRANSPOSON TY3-I GAG-POL POLYPROTEIN"/>
    <property type="match status" value="1"/>
</dbReference>
<dbReference type="PANTHER" id="PTHR24559:SF444">
    <property type="entry name" value="REVERSE TRANSCRIPTASE DOMAIN-CONTAINING PROTEIN"/>
    <property type="match status" value="1"/>
</dbReference>
<sequence>MARYKTRGNQGTFSRNIPSPSLPLTTTQGGDAMDLSASQLQPRRSLTLEEKERRKNLGLCYSCGKEGHRAVNCRMKNSKDGSSLESRLEGLPCKLDISVSTVHGDMWKETSYLVINCYIKNKFSVNLKSLALIDSGASAHGFVDIEYAHKNNLNLVPLEFARKLQVFYGTESASGCVTHFAKTTLTIAGHIEKMYLLVTKLARFDIVLGLPWLRLHNPKIDWANDSILFENPQCAEHCLEFPTVIQAIQQNEIGKLKRSLMTKTNEELHALTYNDAESFVKSASKEILRIMAVSLEDIREALKEKPEIDPLERLPKIYHEFLSVFSKKDAERLPPHRPSDHQIILKPGSEPPWGPLYSMSKEEGFIKPSTSPASSPVLFVKKPGGGLRFCVDYRTLNDITVKNRYPIPRINETLNLLGKSKYFSKLDVISAFHRMRIAKGHEFLTAFRTRFGLYEYRVMPFGLANAPSSFQNHINDTLRGYLDEFCTAYMDDILIFSKTFEEHEEHVKKVLSRLSRSGLQIDIRKCEFHKKSAKFLGLIITAEGIKMDPSKLQAIEKWEIPKNVKDVFKSKSRQGQELEVEDKTGIKTRRKNKNKMVFDSIFYQEL</sequence>
<evidence type="ECO:0000256" key="2">
    <source>
        <dbReference type="SAM" id="MobiDB-lite"/>
    </source>
</evidence>
<dbReference type="STRING" id="225359.A0A2S4PMW0"/>
<dbReference type="InterPro" id="IPR043128">
    <property type="entry name" value="Rev_trsase/Diguanyl_cyclase"/>
</dbReference>
<dbReference type="Gene3D" id="3.10.10.10">
    <property type="entry name" value="HIV Type 1 Reverse Transcriptase, subunit A, domain 1"/>
    <property type="match status" value="1"/>
</dbReference>
<gene>
    <name evidence="5" type="ORF">EPUL_003076</name>
</gene>
<dbReference type="CDD" id="cd01647">
    <property type="entry name" value="RT_LTR"/>
    <property type="match status" value="1"/>
</dbReference>
<dbReference type="InterPro" id="IPR053134">
    <property type="entry name" value="RNA-dir_DNA_polymerase"/>
</dbReference>
<feature type="domain" description="CCHC-type" evidence="3">
    <location>
        <begin position="60"/>
        <end position="74"/>
    </location>
</feature>
<keyword evidence="1" id="KW-0862">Zinc</keyword>
<dbReference type="Pfam" id="PF08284">
    <property type="entry name" value="RVP_2"/>
    <property type="match status" value="1"/>
</dbReference>
<dbReference type="Gene3D" id="2.40.70.10">
    <property type="entry name" value="Acid Proteases"/>
    <property type="match status" value="1"/>
</dbReference>
<reference evidence="5 6" key="1">
    <citation type="submission" date="2017-10" db="EMBL/GenBank/DDBJ databases">
        <title>Development of genomic resources for the powdery mildew, Erysiphe pulchra.</title>
        <authorList>
            <person name="Wadl P.A."/>
            <person name="Mack B.M."/>
            <person name="Moore G."/>
            <person name="Beltz S.B."/>
        </authorList>
    </citation>
    <scope>NUCLEOTIDE SEQUENCE [LARGE SCALE GENOMIC DNA]</scope>
    <source>
        <strain evidence="5">Cflorida</strain>
    </source>
</reference>
<feature type="region of interest" description="Disordered" evidence="2">
    <location>
        <begin position="1"/>
        <end position="30"/>
    </location>
</feature>
<evidence type="ECO:0000259" key="3">
    <source>
        <dbReference type="PROSITE" id="PS50158"/>
    </source>
</evidence>
<dbReference type="GO" id="GO:0008270">
    <property type="term" value="F:zinc ion binding"/>
    <property type="evidence" value="ECO:0007669"/>
    <property type="project" value="UniProtKB-KW"/>
</dbReference>
<dbReference type="AlphaFoldDB" id="A0A2S4PMW0"/>
<dbReference type="InterPro" id="IPR000477">
    <property type="entry name" value="RT_dom"/>
</dbReference>
<organism evidence="5 6">
    <name type="scientific">Erysiphe pulchra</name>
    <dbReference type="NCBI Taxonomy" id="225359"/>
    <lineage>
        <taxon>Eukaryota</taxon>
        <taxon>Fungi</taxon>
        <taxon>Dikarya</taxon>
        <taxon>Ascomycota</taxon>
        <taxon>Pezizomycotina</taxon>
        <taxon>Leotiomycetes</taxon>
        <taxon>Erysiphales</taxon>
        <taxon>Erysiphaceae</taxon>
        <taxon>Erysiphe</taxon>
    </lineage>
</organism>
<dbReference type="InterPro" id="IPR021109">
    <property type="entry name" value="Peptidase_aspartic_dom_sf"/>
</dbReference>
<proteinExistence type="predicted"/>
<name>A0A2S4PMW0_9PEZI</name>
<accession>A0A2S4PMW0</accession>
<dbReference type="Gene3D" id="3.30.70.270">
    <property type="match status" value="1"/>
</dbReference>
<evidence type="ECO:0008006" key="7">
    <source>
        <dbReference type="Google" id="ProtNLM"/>
    </source>
</evidence>
<dbReference type="InterPro" id="IPR001878">
    <property type="entry name" value="Znf_CCHC"/>
</dbReference>
<dbReference type="InterPro" id="IPR036875">
    <property type="entry name" value="Znf_CCHC_sf"/>
</dbReference>
<keyword evidence="1" id="KW-0479">Metal-binding</keyword>
<keyword evidence="6" id="KW-1185">Reference proteome</keyword>
<evidence type="ECO:0000259" key="4">
    <source>
        <dbReference type="PROSITE" id="PS50878"/>
    </source>
</evidence>
<dbReference type="SUPFAM" id="SSF57756">
    <property type="entry name" value="Retrovirus zinc finger-like domains"/>
    <property type="match status" value="1"/>
</dbReference>
<feature type="domain" description="Reverse transcriptase" evidence="4">
    <location>
        <begin position="361"/>
        <end position="540"/>
    </location>
</feature>
<feature type="compositionally biased region" description="Polar residues" evidence="2">
    <location>
        <begin position="7"/>
        <end position="29"/>
    </location>
</feature>
<keyword evidence="1" id="KW-0863">Zinc-finger</keyword>
<dbReference type="SUPFAM" id="SSF56672">
    <property type="entry name" value="DNA/RNA polymerases"/>
    <property type="match status" value="1"/>
</dbReference>
<protein>
    <recommendedName>
        <fullName evidence="7">CCHC-type domain-containing protein</fullName>
    </recommendedName>
</protein>
<dbReference type="EMBL" id="PEDP01001625">
    <property type="protein sequence ID" value="POS83395.1"/>
    <property type="molecule type" value="Genomic_DNA"/>
</dbReference>
<dbReference type="Pfam" id="PF00098">
    <property type="entry name" value="zf-CCHC"/>
    <property type="match status" value="1"/>
</dbReference>
<evidence type="ECO:0000256" key="1">
    <source>
        <dbReference type="PROSITE-ProRule" id="PRU00047"/>
    </source>
</evidence>
<dbReference type="CDD" id="cd00303">
    <property type="entry name" value="retropepsin_like"/>
    <property type="match status" value="1"/>
</dbReference>
<dbReference type="PROSITE" id="PS50158">
    <property type="entry name" value="ZF_CCHC"/>
    <property type="match status" value="1"/>
</dbReference>
<dbReference type="GO" id="GO:0003676">
    <property type="term" value="F:nucleic acid binding"/>
    <property type="evidence" value="ECO:0007669"/>
    <property type="project" value="InterPro"/>
</dbReference>
<dbReference type="Pfam" id="PF00078">
    <property type="entry name" value="RVT_1"/>
    <property type="match status" value="1"/>
</dbReference>
<comment type="caution">
    <text evidence="5">The sequence shown here is derived from an EMBL/GenBank/DDBJ whole genome shotgun (WGS) entry which is preliminary data.</text>
</comment>